<gene>
    <name evidence="2" type="ORF">IAB99_05370</name>
</gene>
<dbReference type="Pfam" id="PF20691">
    <property type="entry name" value="TAGT"/>
    <property type="match status" value="1"/>
</dbReference>
<evidence type="ECO:0000259" key="1">
    <source>
        <dbReference type="Pfam" id="PF20691"/>
    </source>
</evidence>
<reference evidence="2" key="1">
    <citation type="submission" date="2020-10" db="EMBL/GenBank/DDBJ databases">
        <authorList>
            <person name="Gilroy R."/>
        </authorList>
    </citation>
    <scope>NUCLEOTIDE SEQUENCE</scope>
    <source>
        <strain evidence="2">B1-15692</strain>
    </source>
</reference>
<organism evidence="2 3">
    <name type="scientific">Candidatus Cryptobacteroides faecipullorum</name>
    <dbReference type="NCBI Taxonomy" id="2840764"/>
    <lineage>
        <taxon>Bacteria</taxon>
        <taxon>Pseudomonadati</taxon>
        <taxon>Bacteroidota</taxon>
        <taxon>Bacteroidia</taxon>
        <taxon>Bacteroidales</taxon>
        <taxon>Candidatus Cryptobacteroides</taxon>
    </lineage>
</organism>
<feature type="domain" description="TET-Associated Glycosyltransferase" evidence="1">
    <location>
        <begin position="7"/>
        <end position="202"/>
    </location>
</feature>
<sequence>MSSSPCKIVIPSHKRADRVITGKLLRSPIICVAESQRDEYVRHNPGAEIVCHPDDVVGLIPKRNWMVKHFGDIFMLDDDISKVFINYRSEDDLENSTVDPVFIEKIIYNLYDLAKMLGINLFGFSNLTAPVQYNEFDFLSLRRSITGCSYGMLKNDYLVWNEKMKVKEDMWISCLAKYYDRKVLVDLRYTFVQQKTMVNRGGLAGIRNQDTEDQSILELKKNFGSVIHMKSKGTVIKDGKVLGKKEKIKHNISVKFCF</sequence>
<dbReference type="Proteomes" id="UP000823660">
    <property type="component" value="Unassembled WGS sequence"/>
</dbReference>
<name>A0A9D9NB36_9BACT</name>
<dbReference type="InterPro" id="IPR049100">
    <property type="entry name" value="TAGT"/>
</dbReference>
<evidence type="ECO:0000313" key="3">
    <source>
        <dbReference type="Proteomes" id="UP000823660"/>
    </source>
</evidence>
<proteinExistence type="predicted"/>
<reference evidence="2" key="2">
    <citation type="journal article" date="2021" name="PeerJ">
        <title>Extensive microbial diversity within the chicken gut microbiome revealed by metagenomics and culture.</title>
        <authorList>
            <person name="Gilroy R."/>
            <person name="Ravi A."/>
            <person name="Getino M."/>
            <person name="Pursley I."/>
            <person name="Horton D.L."/>
            <person name="Alikhan N.F."/>
            <person name="Baker D."/>
            <person name="Gharbi K."/>
            <person name="Hall N."/>
            <person name="Watson M."/>
            <person name="Adriaenssens E.M."/>
            <person name="Foster-Nyarko E."/>
            <person name="Jarju S."/>
            <person name="Secka A."/>
            <person name="Antonio M."/>
            <person name="Oren A."/>
            <person name="Chaudhuri R.R."/>
            <person name="La Ragione R."/>
            <person name="Hildebrand F."/>
            <person name="Pallen M.J."/>
        </authorList>
    </citation>
    <scope>NUCLEOTIDE SEQUENCE</scope>
    <source>
        <strain evidence="2">B1-15692</strain>
    </source>
</reference>
<dbReference type="EMBL" id="JADIMH010000031">
    <property type="protein sequence ID" value="MBO8467177.1"/>
    <property type="molecule type" value="Genomic_DNA"/>
</dbReference>
<dbReference type="AlphaFoldDB" id="A0A9D9NB36"/>
<comment type="caution">
    <text evidence="2">The sequence shown here is derived from an EMBL/GenBank/DDBJ whole genome shotgun (WGS) entry which is preliminary data.</text>
</comment>
<accession>A0A9D9NB36</accession>
<evidence type="ECO:0000313" key="2">
    <source>
        <dbReference type="EMBL" id="MBO8467177.1"/>
    </source>
</evidence>
<protein>
    <recommendedName>
        <fullName evidence="1">TET-Associated Glycosyltransferase domain-containing protein</fullName>
    </recommendedName>
</protein>